<dbReference type="InterPro" id="IPR016186">
    <property type="entry name" value="C-type_lectin-like/link_sf"/>
</dbReference>
<proteinExistence type="predicted"/>
<dbReference type="CDD" id="cd00037">
    <property type="entry name" value="CLECT"/>
    <property type="match status" value="1"/>
</dbReference>
<dbReference type="AlphaFoldDB" id="A0A1I8JG49"/>
<name>A0A1I8JG49_9PLAT</name>
<dbReference type="InterPro" id="IPR016187">
    <property type="entry name" value="CTDL_fold"/>
</dbReference>
<protein>
    <submittedName>
        <fullName evidence="4">C-type lectin domain-containing protein</fullName>
    </submittedName>
</protein>
<evidence type="ECO:0000313" key="3">
    <source>
        <dbReference type="Proteomes" id="UP000095280"/>
    </source>
</evidence>
<evidence type="ECO:0000259" key="2">
    <source>
        <dbReference type="PROSITE" id="PS50041"/>
    </source>
</evidence>
<dbReference type="SUPFAM" id="SSF56436">
    <property type="entry name" value="C-type lectin-like"/>
    <property type="match status" value="1"/>
</dbReference>
<dbReference type="PROSITE" id="PS00615">
    <property type="entry name" value="C_TYPE_LECTIN_1"/>
    <property type="match status" value="1"/>
</dbReference>
<dbReference type="InterPro" id="IPR050111">
    <property type="entry name" value="C-type_lectin/snaclec_domain"/>
</dbReference>
<accession>A0A1I8JG49</accession>
<evidence type="ECO:0000256" key="1">
    <source>
        <dbReference type="ARBA" id="ARBA00023157"/>
    </source>
</evidence>
<dbReference type="InterPro" id="IPR001304">
    <property type="entry name" value="C-type_lectin-like"/>
</dbReference>
<dbReference type="InterPro" id="IPR018378">
    <property type="entry name" value="C-type_lectin_CS"/>
</dbReference>
<keyword evidence="1" id="KW-1015">Disulfide bond</keyword>
<dbReference type="Pfam" id="PF00059">
    <property type="entry name" value="Lectin_C"/>
    <property type="match status" value="1"/>
</dbReference>
<dbReference type="SMART" id="SM00034">
    <property type="entry name" value="CLECT"/>
    <property type="match status" value="1"/>
</dbReference>
<dbReference type="PANTHER" id="PTHR22803">
    <property type="entry name" value="MANNOSE, PHOSPHOLIPASE, LECTIN RECEPTOR RELATED"/>
    <property type="match status" value="1"/>
</dbReference>
<evidence type="ECO:0000313" key="4">
    <source>
        <dbReference type="WBParaSite" id="maker-uti_cns_0047332-snap-gene-0.5-mRNA-1"/>
    </source>
</evidence>
<dbReference type="Proteomes" id="UP000095280">
    <property type="component" value="Unplaced"/>
</dbReference>
<sequence length="242" mass="27599">MSLPIGTETNKNNKSFKLLTVQWLAVLCLSALVQHFSTIEAASINVGIGASRISSVDGPYSITYDLSRRAGPLCPRGFKREPRHARRCFKVVLLKASWISAKGYCEAMNSVLAEITSLQEQSFVANEIKASLQWRPSMNVQKQQFWIGATDLAFEGQWRWLADNRLIDDIGYANWGNRQPDMRRKHEHCMAMRANSKATDYKWHDINCYKHNFFICYKKLTAKPSHQGFKENGATAFNKFAI</sequence>
<feature type="domain" description="C-type lectin" evidence="2">
    <location>
        <begin position="84"/>
        <end position="217"/>
    </location>
</feature>
<reference evidence="4" key="1">
    <citation type="submission" date="2016-11" db="UniProtKB">
        <authorList>
            <consortium name="WormBaseParasite"/>
        </authorList>
    </citation>
    <scope>IDENTIFICATION</scope>
</reference>
<dbReference type="PROSITE" id="PS50041">
    <property type="entry name" value="C_TYPE_LECTIN_2"/>
    <property type="match status" value="1"/>
</dbReference>
<organism evidence="3 4">
    <name type="scientific">Macrostomum lignano</name>
    <dbReference type="NCBI Taxonomy" id="282301"/>
    <lineage>
        <taxon>Eukaryota</taxon>
        <taxon>Metazoa</taxon>
        <taxon>Spiralia</taxon>
        <taxon>Lophotrochozoa</taxon>
        <taxon>Platyhelminthes</taxon>
        <taxon>Rhabditophora</taxon>
        <taxon>Macrostomorpha</taxon>
        <taxon>Macrostomida</taxon>
        <taxon>Macrostomidae</taxon>
        <taxon>Macrostomum</taxon>
    </lineage>
</organism>
<keyword evidence="3" id="KW-1185">Reference proteome</keyword>
<dbReference type="Gene3D" id="3.10.100.10">
    <property type="entry name" value="Mannose-Binding Protein A, subunit A"/>
    <property type="match status" value="1"/>
</dbReference>
<dbReference type="WBParaSite" id="maker-uti_cns_0047332-snap-gene-0.5-mRNA-1">
    <property type="protein sequence ID" value="maker-uti_cns_0047332-snap-gene-0.5-mRNA-1"/>
    <property type="gene ID" value="maker-uti_cns_0047332-snap-gene-0.5"/>
</dbReference>